<dbReference type="InterPro" id="IPR045865">
    <property type="entry name" value="ACT-like_dom_sf"/>
</dbReference>
<keyword evidence="9 16" id="KW-0560">Oxidoreductase</keyword>
<keyword evidence="14" id="KW-0472">Membrane</keyword>
<evidence type="ECO:0000256" key="4">
    <source>
        <dbReference type="ARBA" id="ARBA00013213"/>
    </source>
</evidence>
<dbReference type="PROSITE" id="PS01042">
    <property type="entry name" value="HOMOSER_DHGENASE"/>
    <property type="match status" value="1"/>
</dbReference>
<comment type="pathway">
    <text evidence="2">Amino-acid biosynthesis; L-methionine biosynthesis via de novo pathway; L-homoserine from L-aspartate: step 3/3.</text>
</comment>
<keyword evidence="7" id="KW-0791">Threonine biosynthesis</keyword>
<name>A0AA52H9T3_9PROT</name>
<keyword evidence="17" id="KW-1185">Reference proteome</keyword>
<evidence type="ECO:0000256" key="10">
    <source>
        <dbReference type="ARBA" id="ARBA00023167"/>
    </source>
</evidence>
<dbReference type="SUPFAM" id="SSF55347">
    <property type="entry name" value="Glyceraldehyde-3-phosphate dehydrogenase-like, C-terminal domain"/>
    <property type="match status" value="1"/>
</dbReference>
<dbReference type="AlphaFoldDB" id="A0AA52H9T3"/>
<evidence type="ECO:0000256" key="7">
    <source>
        <dbReference type="ARBA" id="ARBA00022697"/>
    </source>
</evidence>
<feature type="binding site" evidence="12">
    <location>
        <position position="110"/>
    </location>
    <ligand>
        <name>NADPH</name>
        <dbReference type="ChEBI" id="CHEBI:57783"/>
    </ligand>
</feature>
<dbReference type="EMBL" id="CP123872">
    <property type="protein sequence ID" value="WND01928.1"/>
    <property type="molecule type" value="Genomic_DNA"/>
</dbReference>
<evidence type="ECO:0000256" key="9">
    <source>
        <dbReference type="ARBA" id="ARBA00023002"/>
    </source>
</evidence>
<keyword evidence="14" id="KW-0812">Transmembrane</keyword>
<dbReference type="InterPro" id="IPR005106">
    <property type="entry name" value="Asp/hSer_DH_NAD-bd"/>
</dbReference>
<evidence type="ECO:0000256" key="6">
    <source>
        <dbReference type="ARBA" id="ARBA00022605"/>
    </source>
</evidence>
<keyword evidence="8 12" id="KW-0521">NADP</keyword>
<reference evidence="16" key="1">
    <citation type="submission" date="2023-04" db="EMBL/GenBank/DDBJ databases">
        <title>Complete genome sequence of Temperatibacter marinus.</title>
        <authorList>
            <person name="Rong J.-C."/>
            <person name="Yi M.-L."/>
            <person name="Zhao Q."/>
        </authorList>
    </citation>
    <scope>NUCLEOTIDE SEQUENCE</scope>
    <source>
        <strain evidence="16">NBRC 110045</strain>
    </source>
</reference>
<dbReference type="InterPro" id="IPR016204">
    <property type="entry name" value="HDH"/>
</dbReference>
<dbReference type="GO" id="GO:0050661">
    <property type="term" value="F:NADP binding"/>
    <property type="evidence" value="ECO:0007669"/>
    <property type="project" value="InterPro"/>
</dbReference>
<keyword evidence="6" id="KW-0028">Amino-acid biosynthesis</keyword>
<evidence type="ECO:0000313" key="16">
    <source>
        <dbReference type="EMBL" id="WND01928.1"/>
    </source>
</evidence>
<dbReference type="GO" id="GO:0009088">
    <property type="term" value="P:threonine biosynthetic process"/>
    <property type="evidence" value="ECO:0007669"/>
    <property type="project" value="UniProtKB-KW"/>
</dbReference>
<evidence type="ECO:0000256" key="5">
    <source>
        <dbReference type="ARBA" id="ARBA00013376"/>
    </source>
</evidence>
<dbReference type="Pfam" id="PF00742">
    <property type="entry name" value="Homoserine_dh"/>
    <property type="match status" value="1"/>
</dbReference>
<evidence type="ECO:0000256" key="13">
    <source>
        <dbReference type="RuleBase" id="RU004171"/>
    </source>
</evidence>
<evidence type="ECO:0000256" key="11">
    <source>
        <dbReference type="PIRSR" id="PIRSR000098-1"/>
    </source>
</evidence>
<feature type="transmembrane region" description="Helical" evidence="14">
    <location>
        <begin position="6"/>
        <end position="26"/>
    </location>
</feature>
<protein>
    <recommendedName>
        <fullName evidence="5">Homoserine dehydrogenase</fullName>
        <ecNumber evidence="4">1.1.1.3</ecNumber>
    </recommendedName>
</protein>
<evidence type="ECO:0000313" key="17">
    <source>
        <dbReference type="Proteomes" id="UP001268683"/>
    </source>
</evidence>
<accession>A0AA52H9T3</accession>
<gene>
    <name evidence="16" type="ORF">QGN29_10240</name>
</gene>
<dbReference type="Gene3D" id="3.30.360.10">
    <property type="entry name" value="Dihydrodipicolinate Reductase, domain 2"/>
    <property type="match status" value="1"/>
</dbReference>
<dbReference type="EC" id="1.1.1.3" evidence="4"/>
<dbReference type="Pfam" id="PF03447">
    <property type="entry name" value="NAD_binding_3"/>
    <property type="match status" value="1"/>
</dbReference>
<feature type="binding site" evidence="12">
    <location>
        <position position="195"/>
    </location>
    <ligand>
        <name>L-homoserine</name>
        <dbReference type="ChEBI" id="CHEBI:57476"/>
    </ligand>
</feature>
<dbReference type="PROSITE" id="PS51671">
    <property type="entry name" value="ACT"/>
    <property type="match status" value="1"/>
</dbReference>
<dbReference type="Proteomes" id="UP001268683">
    <property type="component" value="Chromosome"/>
</dbReference>
<dbReference type="Gene3D" id="3.40.50.720">
    <property type="entry name" value="NAD(P)-binding Rossmann-like Domain"/>
    <property type="match status" value="1"/>
</dbReference>
<dbReference type="GO" id="GO:0009086">
    <property type="term" value="P:methionine biosynthetic process"/>
    <property type="evidence" value="ECO:0007669"/>
    <property type="project" value="UniProtKB-KW"/>
</dbReference>
<dbReference type="NCBIfam" id="NF004976">
    <property type="entry name" value="PRK06349.1"/>
    <property type="match status" value="1"/>
</dbReference>
<dbReference type="RefSeq" id="WP_310797758.1">
    <property type="nucleotide sequence ID" value="NZ_CP123872.1"/>
</dbReference>
<dbReference type="KEGG" id="tmk:QGN29_10240"/>
<dbReference type="InterPro" id="IPR002912">
    <property type="entry name" value="ACT_dom"/>
</dbReference>
<keyword evidence="10" id="KW-0486">Methionine biosynthesis</keyword>
<feature type="domain" description="ACT" evidence="15">
    <location>
        <begin position="354"/>
        <end position="435"/>
    </location>
</feature>
<dbReference type="PANTHER" id="PTHR43331">
    <property type="entry name" value="HOMOSERINE DEHYDROGENASE"/>
    <property type="match status" value="1"/>
</dbReference>
<dbReference type="PIRSF" id="PIRSF000098">
    <property type="entry name" value="Homoser_dehydrog"/>
    <property type="match status" value="1"/>
</dbReference>
<evidence type="ECO:0000256" key="12">
    <source>
        <dbReference type="PIRSR" id="PIRSR000098-2"/>
    </source>
</evidence>
<dbReference type="SUPFAM" id="SSF55021">
    <property type="entry name" value="ACT-like"/>
    <property type="match status" value="1"/>
</dbReference>
<dbReference type="InterPro" id="IPR019811">
    <property type="entry name" value="HDH_CS"/>
</dbReference>
<dbReference type="InterPro" id="IPR001342">
    <property type="entry name" value="HDH_cat"/>
</dbReference>
<dbReference type="CDD" id="cd04881">
    <property type="entry name" value="ACT_HSDH-Hom"/>
    <property type="match status" value="1"/>
</dbReference>
<proteinExistence type="inferred from homology"/>
<sequence>MSDKNNAIGVAIAGLGTVGVGVIRIIEKHTAMLEQRSGRTVEIVAVSARDRNRDRGVDLSSYAWVDDTTSLADHDGVDVVIELVGGSDGTALALARNTLKKGKAFVTANKALIAIHGKELAKLAEEHDSFLAFEAAVAGGIPILKALKEGLAGNQMSNLRGILNGTCNYILTRMENEGLGFEEVLADAQRLGYAEADPTFDVDGIDTAHKTAILAALAFGVEPDFAAIECEGIRAIASVDIDYARTLGYTIKLLGSVRRTETGIEQHVHPAMVPLETALANVSGATNAVQVYGDAVGETVYIGAGAGELPTASAVMADVVDYASGNNRPAFGVPSNELKKLIPVSSDEHVGSYYIRFRVIDELGKMAEITSVLRDSNVSIESMIQLGSAEDGGVYMVLTTHPIQGSAVHTAIEKLHAINEMKILDKPVVLRIAKV</sequence>
<evidence type="ECO:0000256" key="8">
    <source>
        <dbReference type="ARBA" id="ARBA00022857"/>
    </source>
</evidence>
<evidence type="ECO:0000256" key="2">
    <source>
        <dbReference type="ARBA" id="ARBA00005062"/>
    </source>
</evidence>
<keyword evidence="14" id="KW-1133">Transmembrane helix</keyword>
<evidence type="ECO:0000259" key="15">
    <source>
        <dbReference type="PROSITE" id="PS51671"/>
    </source>
</evidence>
<evidence type="ECO:0000256" key="1">
    <source>
        <dbReference type="ARBA" id="ARBA00005056"/>
    </source>
</evidence>
<dbReference type="GO" id="GO:0004412">
    <property type="term" value="F:homoserine dehydrogenase activity"/>
    <property type="evidence" value="ECO:0007669"/>
    <property type="project" value="UniProtKB-EC"/>
</dbReference>
<dbReference type="PANTHER" id="PTHR43331:SF1">
    <property type="entry name" value="HOMOSERINE DEHYDROGENASE"/>
    <property type="match status" value="1"/>
</dbReference>
<dbReference type="SUPFAM" id="SSF51735">
    <property type="entry name" value="NAD(P)-binding Rossmann-fold domains"/>
    <property type="match status" value="1"/>
</dbReference>
<evidence type="ECO:0000256" key="14">
    <source>
        <dbReference type="SAM" id="Phobius"/>
    </source>
</evidence>
<comment type="pathway">
    <text evidence="1">Amino-acid biosynthesis; L-threonine biosynthesis; L-threonine from L-aspartate: step 3/5.</text>
</comment>
<dbReference type="FunFam" id="3.30.360.10:FF:000005">
    <property type="entry name" value="Homoserine dehydrogenase"/>
    <property type="match status" value="1"/>
</dbReference>
<dbReference type="Gene3D" id="3.30.70.260">
    <property type="match status" value="1"/>
</dbReference>
<dbReference type="InterPro" id="IPR036291">
    <property type="entry name" value="NAD(P)-bd_dom_sf"/>
</dbReference>
<comment type="similarity">
    <text evidence="3 13">Belongs to the homoserine dehydrogenase family.</text>
</comment>
<organism evidence="16 17">
    <name type="scientific">Temperatibacter marinus</name>
    <dbReference type="NCBI Taxonomy" id="1456591"/>
    <lineage>
        <taxon>Bacteria</taxon>
        <taxon>Pseudomonadati</taxon>
        <taxon>Pseudomonadota</taxon>
        <taxon>Alphaproteobacteria</taxon>
        <taxon>Kordiimonadales</taxon>
        <taxon>Temperatibacteraceae</taxon>
        <taxon>Temperatibacter</taxon>
    </lineage>
</organism>
<feature type="active site" description="Proton donor" evidence="11">
    <location>
        <position position="210"/>
    </location>
</feature>
<evidence type="ECO:0000256" key="3">
    <source>
        <dbReference type="ARBA" id="ARBA00006753"/>
    </source>
</evidence>